<dbReference type="Proteomes" id="UP000694423">
    <property type="component" value="Unplaced"/>
</dbReference>
<sequence length="79" mass="9085">YVRLNALAGALKTAVVERKKEKTGKIFLCFRTEHCKCGVIYCRFNGQLKNLKSDVVPKLKNFLLPSQYLFLGKQICTWC</sequence>
<name>A0A8C4PCD8_DRONO</name>
<dbReference type="Ensembl" id="ENSDNVT00000027426.1">
    <property type="protein sequence ID" value="ENSDNVP00000022733.1"/>
    <property type="gene ID" value="ENSDNVG00000015808.1"/>
</dbReference>
<keyword evidence="2" id="KW-1185">Reference proteome</keyword>
<reference evidence="1" key="1">
    <citation type="submission" date="2025-08" db="UniProtKB">
        <authorList>
            <consortium name="Ensembl"/>
        </authorList>
    </citation>
    <scope>IDENTIFICATION</scope>
</reference>
<proteinExistence type="predicted"/>
<evidence type="ECO:0000313" key="2">
    <source>
        <dbReference type="Proteomes" id="UP000694423"/>
    </source>
</evidence>
<protein>
    <submittedName>
        <fullName evidence="1">Uncharacterized protein</fullName>
    </submittedName>
</protein>
<accession>A0A8C4PCD8</accession>
<reference evidence="1" key="2">
    <citation type="submission" date="2025-09" db="UniProtKB">
        <authorList>
            <consortium name="Ensembl"/>
        </authorList>
    </citation>
    <scope>IDENTIFICATION</scope>
</reference>
<evidence type="ECO:0000313" key="1">
    <source>
        <dbReference type="Ensembl" id="ENSDNVP00000022733.1"/>
    </source>
</evidence>
<organism evidence="1 2">
    <name type="scientific">Dromaius novaehollandiae</name>
    <name type="common">Emu</name>
    <dbReference type="NCBI Taxonomy" id="8790"/>
    <lineage>
        <taxon>Eukaryota</taxon>
        <taxon>Metazoa</taxon>
        <taxon>Chordata</taxon>
        <taxon>Craniata</taxon>
        <taxon>Vertebrata</taxon>
        <taxon>Euteleostomi</taxon>
        <taxon>Archelosauria</taxon>
        <taxon>Archosauria</taxon>
        <taxon>Dinosauria</taxon>
        <taxon>Saurischia</taxon>
        <taxon>Theropoda</taxon>
        <taxon>Coelurosauria</taxon>
        <taxon>Aves</taxon>
        <taxon>Palaeognathae</taxon>
        <taxon>Casuariiformes</taxon>
        <taxon>Dromaiidae</taxon>
        <taxon>Dromaius</taxon>
    </lineage>
</organism>
<dbReference type="AlphaFoldDB" id="A0A8C4PCD8"/>